<dbReference type="EMBL" id="QXHD01000004">
    <property type="protein sequence ID" value="NEZ56695.1"/>
    <property type="molecule type" value="Genomic_DNA"/>
</dbReference>
<sequence length="505" mass="55756">MPLFYCRGVQATSITTNHLDPTENSCHTTPTADAKYFFRDSVPTLLTQHRLSFLPLRLIPTMASPILSLLPNNLDLIQDPTQVAKLSKDYYHFSPVLTAQLENKVADLVVRPSTEAEVIQVAKACVATKTPLTVRGAGTGNYGQCIPLKGGVILDLSKLNRVKWVKPGLACVDAGAKLAAIDKITRGQGWELRMVPSTYRTATIGGFIGGGSGGIGSITYGQLADRGNLHAVRVVTMEDEPRILELRGDEVQKVNHAYGTNGIITELEIPLGPAYPWAEVIVTFDNFMDAARFGYTLGEADGIIKKLISIHAWPIPSYFAALQDALPEGKAAALLMISESSLEPFNELVKTAGGTITYQKTAEEAKKGAALAEFTWNHTTLHARNVDDSLTYLQTLFPYDTNMKLIEHMYQHFGDEAMMHLEFFRVHGQVCPAALQLVRYTNEARLNEIIRYHEEQGAFIANPHTYILEDGGRKQINETQVAFKAQIDPYGLLNPGKMRGWLERL</sequence>
<dbReference type="SUPFAM" id="SSF55103">
    <property type="entry name" value="FAD-linked oxidases, C-terminal domain"/>
    <property type="match status" value="1"/>
</dbReference>
<dbReference type="InterPro" id="IPR036318">
    <property type="entry name" value="FAD-bd_PCMH-like_sf"/>
</dbReference>
<evidence type="ECO:0000256" key="1">
    <source>
        <dbReference type="ARBA" id="ARBA00022630"/>
    </source>
</evidence>
<dbReference type="GO" id="GO:0071949">
    <property type="term" value="F:FAD binding"/>
    <property type="evidence" value="ECO:0007669"/>
    <property type="project" value="InterPro"/>
</dbReference>
<dbReference type="Gene3D" id="3.30.465.10">
    <property type="match status" value="1"/>
</dbReference>
<protein>
    <submittedName>
        <fullName evidence="4">FAD-binding oxidoreductase</fullName>
    </submittedName>
</protein>
<proteinExistence type="predicted"/>
<feature type="domain" description="FAD-binding PCMH-type" evidence="3">
    <location>
        <begin position="102"/>
        <end position="274"/>
    </location>
</feature>
<dbReference type="InterPro" id="IPR016164">
    <property type="entry name" value="FAD-linked_Oxase-like_C"/>
</dbReference>
<comment type="caution">
    <text evidence="4">The sequence shown here is derived from an EMBL/GenBank/DDBJ whole genome shotgun (WGS) entry which is preliminary data.</text>
</comment>
<dbReference type="InterPro" id="IPR016169">
    <property type="entry name" value="FAD-bd_PCMH_sub2"/>
</dbReference>
<dbReference type="GO" id="GO:1903457">
    <property type="term" value="P:lactate catabolic process"/>
    <property type="evidence" value="ECO:0007669"/>
    <property type="project" value="TreeGrafter"/>
</dbReference>
<keyword evidence="2" id="KW-0274">FAD</keyword>
<dbReference type="InterPro" id="IPR006094">
    <property type="entry name" value="Oxid_FAD_bind_N"/>
</dbReference>
<keyword evidence="1" id="KW-0285">Flavoprotein</keyword>
<gene>
    <name evidence="4" type="ORF">DXZ20_13615</name>
</gene>
<name>A0A6M0RKC0_9CYAN</name>
<reference evidence="4 5" key="1">
    <citation type="journal article" date="2020" name="Microb. Ecol.">
        <title>Ecogenomics of the Marine Benthic Filamentous Cyanobacterium Adonisia.</title>
        <authorList>
            <person name="Walter J.M."/>
            <person name="Coutinho F.H."/>
            <person name="Leomil L."/>
            <person name="Hargreaves P.I."/>
            <person name="Campeao M.E."/>
            <person name="Vieira V.V."/>
            <person name="Silva B.S."/>
            <person name="Fistarol G.O."/>
            <person name="Salomon P.S."/>
            <person name="Sawabe T."/>
            <person name="Mino S."/>
            <person name="Hosokawa M."/>
            <person name="Miyashita H."/>
            <person name="Maruyama F."/>
            <person name="van Verk M.C."/>
            <person name="Dutilh B.E."/>
            <person name="Thompson C.C."/>
            <person name="Thompson F.L."/>
        </authorList>
    </citation>
    <scope>NUCLEOTIDE SEQUENCE [LARGE SCALE GENOMIC DNA]</scope>
    <source>
        <strain evidence="4 5">CCMR0081</strain>
    </source>
</reference>
<dbReference type="GO" id="GO:0004458">
    <property type="term" value="F:D-lactate dehydrogenase (cytochrome) activity"/>
    <property type="evidence" value="ECO:0007669"/>
    <property type="project" value="TreeGrafter"/>
</dbReference>
<keyword evidence="5" id="KW-1185">Reference proteome</keyword>
<dbReference type="PANTHER" id="PTHR11748:SF119">
    <property type="entry name" value="D-2-HYDROXYGLUTARATE DEHYDROGENASE"/>
    <property type="match status" value="1"/>
</dbReference>
<dbReference type="SUPFAM" id="SSF56176">
    <property type="entry name" value="FAD-binding/transporter-associated domain-like"/>
    <property type="match status" value="1"/>
</dbReference>
<organism evidence="4 5">
    <name type="scientific">Adonisia turfae CCMR0081</name>
    <dbReference type="NCBI Taxonomy" id="2292702"/>
    <lineage>
        <taxon>Bacteria</taxon>
        <taxon>Bacillati</taxon>
        <taxon>Cyanobacteriota</taxon>
        <taxon>Adonisia</taxon>
        <taxon>Adonisia turfae</taxon>
    </lineage>
</organism>
<dbReference type="GO" id="GO:0008720">
    <property type="term" value="F:D-lactate dehydrogenase (NAD+) activity"/>
    <property type="evidence" value="ECO:0007669"/>
    <property type="project" value="TreeGrafter"/>
</dbReference>
<dbReference type="AlphaFoldDB" id="A0A6M0RKC0"/>
<accession>A0A6M0RKC0</accession>
<dbReference type="PANTHER" id="PTHR11748">
    <property type="entry name" value="D-LACTATE DEHYDROGENASE"/>
    <property type="match status" value="1"/>
</dbReference>
<evidence type="ECO:0000256" key="2">
    <source>
        <dbReference type="ARBA" id="ARBA00022827"/>
    </source>
</evidence>
<dbReference type="Proteomes" id="UP000481033">
    <property type="component" value="Unassembled WGS sequence"/>
</dbReference>
<dbReference type="Pfam" id="PF01565">
    <property type="entry name" value="FAD_binding_4"/>
    <property type="match status" value="1"/>
</dbReference>
<dbReference type="PROSITE" id="PS51387">
    <property type="entry name" value="FAD_PCMH"/>
    <property type="match status" value="1"/>
</dbReference>
<evidence type="ECO:0000259" key="3">
    <source>
        <dbReference type="PROSITE" id="PS51387"/>
    </source>
</evidence>
<evidence type="ECO:0000313" key="5">
    <source>
        <dbReference type="Proteomes" id="UP000481033"/>
    </source>
</evidence>
<evidence type="ECO:0000313" key="4">
    <source>
        <dbReference type="EMBL" id="NEZ56695.1"/>
    </source>
</evidence>
<dbReference type="InterPro" id="IPR016166">
    <property type="entry name" value="FAD-bd_PCMH"/>
</dbReference>